<dbReference type="InterPro" id="IPR036322">
    <property type="entry name" value="WD40_repeat_dom_sf"/>
</dbReference>
<dbReference type="SUPFAM" id="SSF52540">
    <property type="entry name" value="P-loop containing nucleoside triphosphate hydrolases"/>
    <property type="match status" value="1"/>
</dbReference>
<dbReference type="EMBL" id="CP163440">
    <property type="protein sequence ID" value="XDQ68381.1"/>
    <property type="molecule type" value="Genomic_DNA"/>
</dbReference>
<dbReference type="InterPro" id="IPR015943">
    <property type="entry name" value="WD40/YVTN_repeat-like_dom_sf"/>
</dbReference>
<feature type="domain" description="Orc1-like AAA ATPase" evidence="4">
    <location>
        <begin position="282"/>
        <end position="428"/>
    </location>
</feature>
<dbReference type="PROSITE" id="PS50294">
    <property type="entry name" value="WD_REPEATS_REGION"/>
    <property type="match status" value="2"/>
</dbReference>
<dbReference type="InterPro" id="IPR020472">
    <property type="entry name" value="WD40_PAC1"/>
</dbReference>
<dbReference type="InterPro" id="IPR041664">
    <property type="entry name" value="AAA_16"/>
</dbReference>
<dbReference type="SUPFAM" id="SSF50978">
    <property type="entry name" value="WD40 repeat-like"/>
    <property type="match status" value="2"/>
</dbReference>
<accession>A0AB39SNB5</accession>
<dbReference type="PROSITE" id="PS50082">
    <property type="entry name" value="WD_REPEATS_2"/>
    <property type="match status" value="4"/>
</dbReference>
<dbReference type="PANTHER" id="PTHR22847">
    <property type="entry name" value="WD40 REPEAT PROTEIN"/>
    <property type="match status" value="1"/>
</dbReference>
<keyword evidence="2" id="KW-0677">Repeat</keyword>
<organism evidence="5">
    <name type="scientific">Streptomyces sp. R35</name>
    <dbReference type="NCBI Taxonomy" id="3238630"/>
    <lineage>
        <taxon>Bacteria</taxon>
        <taxon>Bacillati</taxon>
        <taxon>Actinomycetota</taxon>
        <taxon>Actinomycetes</taxon>
        <taxon>Kitasatosporales</taxon>
        <taxon>Streptomycetaceae</taxon>
        <taxon>Streptomyces</taxon>
    </lineage>
</organism>
<dbReference type="SMART" id="SM00320">
    <property type="entry name" value="WD40"/>
    <property type="match status" value="9"/>
</dbReference>
<dbReference type="Gene3D" id="3.40.50.300">
    <property type="entry name" value="P-loop containing nucleotide triphosphate hydrolases"/>
    <property type="match status" value="1"/>
</dbReference>
<dbReference type="InterPro" id="IPR001680">
    <property type="entry name" value="WD40_rpt"/>
</dbReference>
<reference evidence="5" key="1">
    <citation type="submission" date="2024-07" db="EMBL/GenBank/DDBJ databases">
        <authorList>
            <person name="Yu S.T."/>
        </authorList>
    </citation>
    <scope>NUCLEOTIDE SEQUENCE</scope>
    <source>
        <strain evidence="5">R35</strain>
    </source>
</reference>
<evidence type="ECO:0000256" key="1">
    <source>
        <dbReference type="ARBA" id="ARBA00022574"/>
    </source>
</evidence>
<dbReference type="Gene3D" id="2.130.10.10">
    <property type="entry name" value="YVTN repeat-like/Quinoprotein amine dehydrogenase"/>
    <property type="match status" value="5"/>
</dbReference>
<keyword evidence="1 3" id="KW-0853">WD repeat</keyword>
<dbReference type="Pfam" id="PF13365">
    <property type="entry name" value="Trypsin_2"/>
    <property type="match status" value="1"/>
</dbReference>
<dbReference type="InterPro" id="IPR019775">
    <property type="entry name" value="WD40_repeat_CS"/>
</dbReference>
<dbReference type="PROSITE" id="PS00678">
    <property type="entry name" value="WD_REPEATS_1"/>
    <property type="match status" value="1"/>
</dbReference>
<evidence type="ECO:0000256" key="2">
    <source>
        <dbReference type="ARBA" id="ARBA00022737"/>
    </source>
</evidence>
<proteinExistence type="predicted"/>
<name>A0AB39SNB5_9ACTN</name>
<dbReference type="RefSeq" id="WP_369265199.1">
    <property type="nucleotide sequence ID" value="NZ_CP163440.1"/>
</dbReference>
<dbReference type="Pfam" id="PF13191">
    <property type="entry name" value="AAA_16"/>
    <property type="match status" value="1"/>
</dbReference>
<feature type="repeat" description="WD" evidence="3">
    <location>
        <begin position="789"/>
        <end position="832"/>
    </location>
</feature>
<gene>
    <name evidence="5" type="ORF">AB5J50_50415</name>
</gene>
<protein>
    <submittedName>
        <fullName evidence="5">AAA family ATPase</fullName>
    </submittedName>
</protein>
<evidence type="ECO:0000313" key="5">
    <source>
        <dbReference type="EMBL" id="XDQ68381.1"/>
    </source>
</evidence>
<feature type="repeat" description="WD" evidence="3">
    <location>
        <begin position="1127"/>
        <end position="1170"/>
    </location>
</feature>
<evidence type="ECO:0000259" key="4">
    <source>
        <dbReference type="Pfam" id="PF13191"/>
    </source>
</evidence>
<dbReference type="PRINTS" id="PR00320">
    <property type="entry name" value="GPROTEINBRPT"/>
</dbReference>
<feature type="repeat" description="WD" evidence="3">
    <location>
        <begin position="1038"/>
        <end position="1081"/>
    </location>
</feature>
<dbReference type="PANTHER" id="PTHR22847:SF637">
    <property type="entry name" value="WD REPEAT DOMAIN 5B"/>
    <property type="match status" value="1"/>
</dbReference>
<sequence length="1745" mass="186711">MDVDRAVLIRYERGGAPRRGSGLRVSQHYVLTADHCAEGSQHRIVVGGEEHRATVHSRSGSRDIDIALLVAPSLPPVPPLRCARIDRAQTHKLEGCQALGYPSWKGTPERPLLAQTSGFVPTAEDADPRSAPNAIRLMTLKVTDPEADGHPIPEGSLDAPHSQWAGMSGAVLVTPDDVVIGVIRSHAHAEGGRSLTAVPLEAINHLPGPVAANMWDALGVKAGSLPLLPPPDDILQRGLALGGRWPARTGPVQPGGPIATDQQHWDAHARGVENAARRGSYFTGREALLSDLRAWLTLASSAEQNLAVITGRPGSGKSAVLAHVVTSSPNWAPDPAAEQTERTPASGAALTVDVAVNMRGKHLGDVLAEVSTVLGLTSGDGSLTMTELVDAVLETQRPLLLALDGLDESADPVGVASALRTLAAQTGDTGLRILLATREGRGNLIKTALGSRATWFDVDDPKYIDVHTLAEYAAHRLLEQGVAPERRRTPYAAAPELVPQISQALAEAAYPSFLFCQLLTRLLVKRRQATSDSHLISEGIPADLAGGLQELLESLPDWTRAIDVLIPLAHARGDGLQPGSVWANLASALSSNRNERYTAADVLAVLADASDFVVAVGQPDGRESYRLYHQLVSDHVRALGEERLSRLGTNSDTIFTEILLQSIPVVEGRREWDECSPYVRSHLAEHALRAERLPELLDDWGFLTVAEPNGLLEAIEESQFHRLPSVVLYRRAFHRLSTSTRPERASHLQLEAMVTGDDRSAAELTSRTAGAPWAPIWARGSPNAMNVVLGDHRSEIRGLEAASAEDSTLILSLANDGSVARWDLERGQAYGEVLVGEARMRAMTVEELEGRAIVVACGDEGRVHTWDVAAGSPLRAFRAGTSSLCAIAAGRFKGRPIVAAATDDGSVHVHFLDTGDPVRDPLVQPPQNRVSYQPGIDREPITFYVKALVCREVDGWPLLFVAETGVPNGRLTCWDLRNGGSRTYTVGYLDSGLYDGVDCVDVVQLAPDRWVVAANGGPWGGEEIQLIDMRDGAVLRTFSGHLGKITSLRFAKVGTSVSLVSSSKDGTARLWDVDGGVELTDHVDIGEANEAVLLTRRRGRPVVLSAGKGGRIHAWDLPSGKSHDQPLRGHDGSVTSVAALSVGGAATVVSGGSDGSVRFWKPDQPEDVIVAEATHLDGVRSLAVYDGHDHPRVVTVGGGVVRTWDPQNGTCLLTVQVEGRPRAVIGLRLDGGEIIAIGGGAGAAHINDRGYLILLDGTNGTKVLPRLQAGDAEVTSLTACTWRRQRCLAVADANGTITVWSLKRQRVLDTFTIGPAVKRDPNGPFLVASTTLDRGDILVCAPRRGKIRMWDLGKRRPVPVDVALDGDASVEQLLLTRLSGDLAAVVAFYQSVYIYGLPSGRQLTRPLIGHSRRITSIGAWQAASGDVTIISGSADATVRTWPLSADERRRTRDVTKLSNLSRAGEPRIASVSSDGQILLWNAADGRPLHIFAQGGERHSFIDSVRLVESSQGTLLLASSFFIAKVSAWNVETTERVGIDIDCPPYLRNPFEAVELRGRLLVFTLSESLQSIEVRDLLTGEQICPALSGHGAPISAMRVFAQGAGRFLVSGDDSGRLMCWDLLSGATDAVVTSNLHGSGIRAIETLQWAGETTVASADISGEIRLSSGWRLRNGRTIGRNFRAVGMADSPDGSRLAVMDESGSLFVASDSTGMVSISFASRMSSISWLDEHKLVVGGRLGLFTLRV</sequence>
<dbReference type="SUPFAM" id="SSF50998">
    <property type="entry name" value="Quinoprotein alcohol dehydrogenase-like"/>
    <property type="match status" value="1"/>
</dbReference>
<evidence type="ECO:0000256" key="3">
    <source>
        <dbReference type="PROSITE-ProRule" id="PRU00221"/>
    </source>
</evidence>
<dbReference type="InterPro" id="IPR011047">
    <property type="entry name" value="Quinoprotein_ADH-like_sf"/>
</dbReference>
<dbReference type="InterPro" id="IPR009003">
    <property type="entry name" value="Peptidase_S1_PA"/>
</dbReference>
<dbReference type="SUPFAM" id="SSF50494">
    <property type="entry name" value="Trypsin-like serine proteases"/>
    <property type="match status" value="1"/>
</dbReference>
<dbReference type="InterPro" id="IPR027417">
    <property type="entry name" value="P-loop_NTPase"/>
</dbReference>
<dbReference type="Pfam" id="PF00400">
    <property type="entry name" value="WD40"/>
    <property type="match status" value="2"/>
</dbReference>
<feature type="repeat" description="WD" evidence="3">
    <location>
        <begin position="1407"/>
        <end position="1451"/>
    </location>
</feature>